<organism evidence="7 8">
    <name type="scientific">Georgenia wutianyii</name>
    <dbReference type="NCBI Taxonomy" id="2585135"/>
    <lineage>
        <taxon>Bacteria</taxon>
        <taxon>Bacillati</taxon>
        <taxon>Actinomycetota</taxon>
        <taxon>Actinomycetes</taxon>
        <taxon>Micrococcales</taxon>
        <taxon>Bogoriellaceae</taxon>
        <taxon>Georgenia</taxon>
    </lineage>
</organism>
<evidence type="ECO:0000256" key="4">
    <source>
        <dbReference type="ARBA" id="ARBA00022679"/>
    </source>
</evidence>
<dbReference type="InterPro" id="IPR022641">
    <property type="entry name" value="CheR_N"/>
</dbReference>
<reference evidence="7 8" key="1">
    <citation type="submission" date="2019-05" db="EMBL/GenBank/DDBJ databases">
        <title>Georgenia *** sp. nov., and Georgenia *** sp. nov., isolated from the intestinal contents of plateau pika (Ochotona curzoniae) in the Qinghai-Tibet plateau of China.</title>
        <authorList>
            <person name="Tian Z."/>
        </authorList>
    </citation>
    <scope>NUCLEOTIDE SEQUENCE [LARGE SCALE GENOMIC DNA]</scope>
    <source>
        <strain evidence="7 8">Z294</strain>
    </source>
</reference>
<dbReference type="PANTHER" id="PTHR24422">
    <property type="entry name" value="CHEMOTAXIS PROTEIN METHYLTRANSFERASE"/>
    <property type="match status" value="1"/>
</dbReference>
<dbReference type="RefSeq" id="WP_139947520.1">
    <property type="nucleotide sequence ID" value="NZ_CP040899.1"/>
</dbReference>
<keyword evidence="8" id="KW-1185">Reference proteome</keyword>
<dbReference type="PANTHER" id="PTHR24422:SF21">
    <property type="entry name" value="CHEMOTAXIS PROTEIN METHYLTRANSFERASE 1"/>
    <property type="match status" value="1"/>
</dbReference>
<dbReference type="EMBL" id="CP040899">
    <property type="protein sequence ID" value="QDB78193.1"/>
    <property type="molecule type" value="Genomic_DNA"/>
</dbReference>
<dbReference type="InterPro" id="IPR000780">
    <property type="entry name" value="CheR_MeTrfase"/>
</dbReference>
<evidence type="ECO:0000256" key="2">
    <source>
        <dbReference type="ARBA" id="ARBA00012534"/>
    </source>
</evidence>
<dbReference type="InterPro" id="IPR050903">
    <property type="entry name" value="Bact_Chemotaxis_MeTrfase"/>
</dbReference>
<evidence type="ECO:0000313" key="7">
    <source>
        <dbReference type="EMBL" id="QDB78193.1"/>
    </source>
</evidence>
<dbReference type="Gene3D" id="1.10.155.10">
    <property type="entry name" value="Chemotaxis receptor methyltransferase CheR, N-terminal domain"/>
    <property type="match status" value="1"/>
</dbReference>
<evidence type="ECO:0000259" key="6">
    <source>
        <dbReference type="PROSITE" id="PS50123"/>
    </source>
</evidence>
<gene>
    <name evidence="7" type="ORF">FE251_01485</name>
</gene>
<evidence type="ECO:0000256" key="3">
    <source>
        <dbReference type="ARBA" id="ARBA00022603"/>
    </source>
</evidence>
<keyword evidence="5" id="KW-0949">S-adenosyl-L-methionine</keyword>
<dbReference type="PROSITE" id="PS50123">
    <property type="entry name" value="CHER"/>
    <property type="match status" value="1"/>
</dbReference>
<dbReference type="InterPro" id="IPR036804">
    <property type="entry name" value="CheR_N_sf"/>
</dbReference>
<dbReference type="Pfam" id="PF03705">
    <property type="entry name" value="CheR_N"/>
    <property type="match status" value="1"/>
</dbReference>
<dbReference type="SMART" id="SM00138">
    <property type="entry name" value="MeTrc"/>
    <property type="match status" value="1"/>
</dbReference>
<dbReference type="Gene3D" id="3.40.50.150">
    <property type="entry name" value="Vaccinia Virus protein VP39"/>
    <property type="match status" value="1"/>
</dbReference>
<feature type="domain" description="CheR-type methyltransferase" evidence="6">
    <location>
        <begin position="1"/>
        <end position="270"/>
    </location>
</feature>
<dbReference type="SUPFAM" id="SSF47757">
    <property type="entry name" value="Chemotaxis receptor methyltransferase CheR, N-terminal domain"/>
    <property type="match status" value="1"/>
</dbReference>
<evidence type="ECO:0000256" key="5">
    <source>
        <dbReference type="ARBA" id="ARBA00022691"/>
    </source>
</evidence>
<keyword evidence="4" id="KW-0808">Transferase</keyword>
<sequence>MSVSAQTFDYVADLVRTRSAIQLGPGKEYLVESRLAPLARERGMVGPAAVDAYVRDVRRGPDRGELTRVVEALTTNETSWFRDSAAFGALRTHLLPGLRAQRPGPLRIWSAACSTGQEPYSIAMTLLEAGETRFSVLATDLSTAVLAQATRGEYSQLEMNRGLPAPMLVRHFARAGAGWAVKDELRRRVGFAQHNLLQRPPPGPFDVVFLRNVLIYFDTTTKRDIVARVRRAMRPGGFLILGAAESMVGIDDAWERVTVTGGPVYRAPGGTP</sequence>
<proteinExistence type="predicted"/>
<accession>A0ABX5VK57</accession>
<comment type="catalytic activity">
    <reaction evidence="1">
        <text>L-glutamyl-[protein] + S-adenosyl-L-methionine = [protein]-L-glutamate 5-O-methyl ester + S-adenosyl-L-homocysteine</text>
        <dbReference type="Rhea" id="RHEA:24452"/>
        <dbReference type="Rhea" id="RHEA-COMP:10208"/>
        <dbReference type="Rhea" id="RHEA-COMP:10311"/>
        <dbReference type="ChEBI" id="CHEBI:29973"/>
        <dbReference type="ChEBI" id="CHEBI:57856"/>
        <dbReference type="ChEBI" id="CHEBI:59789"/>
        <dbReference type="ChEBI" id="CHEBI:82795"/>
        <dbReference type="EC" id="2.1.1.80"/>
    </reaction>
</comment>
<dbReference type="Proteomes" id="UP000313948">
    <property type="component" value="Chromosome"/>
</dbReference>
<dbReference type="SUPFAM" id="SSF53335">
    <property type="entry name" value="S-adenosyl-L-methionine-dependent methyltransferases"/>
    <property type="match status" value="1"/>
</dbReference>
<dbReference type="PRINTS" id="PR00996">
    <property type="entry name" value="CHERMTFRASE"/>
</dbReference>
<protein>
    <recommendedName>
        <fullName evidence="2">protein-glutamate O-methyltransferase</fullName>
        <ecNumber evidence="2">2.1.1.80</ecNumber>
    </recommendedName>
</protein>
<dbReference type="CDD" id="cd02440">
    <property type="entry name" value="AdoMet_MTases"/>
    <property type="match status" value="1"/>
</dbReference>
<keyword evidence="3" id="KW-0489">Methyltransferase</keyword>
<dbReference type="InterPro" id="IPR022642">
    <property type="entry name" value="CheR_C"/>
</dbReference>
<dbReference type="EC" id="2.1.1.80" evidence="2"/>
<dbReference type="InterPro" id="IPR029063">
    <property type="entry name" value="SAM-dependent_MTases_sf"/>
</dbReference>
<name>A0ABX5VK57_9MICO</name>
<evidence type="ECO:0000256" key="1">
    <source>
        <dbReference type="ARBA" id="ARBA00001541"/>
    </source>
</evidence>
<dbReference type="Pfam" id="PF01739">
    <property type="entry name" value="CheR"/>
    <property type="match status" value="1"/>
</dbReference>
<evidence type="ECO:0000313" key="8">
    <source>
        <dbReference type="Proteomes" id="UP000313948"/>
    </source>
</evidence>